<evidence type="ECO:0000313" key="5">
    <source>
        <dbReference type="Proteomes" id="UP000033651"/>
    </source>
</evidence>
<dbReference type="PANTHER" id="PTHR24197:SF44">
    <property type="entry name" value="ANKYRIN REPEAT DOMAIN-CONTAINING PROTEIN 54"/>
    <property type="match status" value="1"/>
</dbReference>
<keyword evidence="5" id="KW-1185">Reference proteome</keyword>
<proteinExistence type="predicted"/>
<dbReference type="PROSITE" id="PS50088">
    <property type="entry name" value="ANK_REPEAT"/>
    <property type="match status" value="1"/>
</dbReference>
<name>A0A0F3KUI9_9GAMM</name>
<dbReference type="PROSITE" id="PS50297">
    <property type="entry name" value="ANK_REP_REGION"/>
    <property type="match status" value="1"/>
</dbReference>
<dbReference type="SMART" id="SM00248">
    <property type="entry name" value="ANK"/>
    <property type="match status" value="2"/>
</dbReference>
<evidence type="ECO:0000313" key="4">
    <source>
        <dbReference type="EMBL" id="KJV34831.1"/>
    </source>
</evidence>
<dbReference type="EMBL" id="JZRB01000018">
    <property type="protein sequence ID" value="KJV34831.1"/>
    <property type="molecule type" value="Genomic_DNA"/>
</dbReference>
<sequence>MTKAKRKTLPKDFDALLQAGDSEAIKAVFESCDLDARGGYSKRAALAFNELHDDVTRWLVGQGADISATDSYGETPLHSRSGHWNGKIGVLLELGADVHCTDSGGETPLHKAASVGNVQTARTLLERGARLDALNRSGLSPLALALQRCTNAKIPQIVEIAQLLLASQPIQPAGLRSIFSRLLKGEDEQGSRITPEMRGFVERIGTDFEFHRSNFNPESVDATSAALERLYVLFGVSPIPRRIMHDGISPIVAKATTWGDRHQELWELLVPSGGAASTVQGEVIRISGRIANELDGNGGINWDADFNHMADALLKHLASGKPLGASELQEATDIVGDVKRKSGDTQRLCQLAVDWVALNPVPVALSNPGYKR</sequence>
<dbReference type="RefSeq" id="WP_045829357.1">
    <property type="nucleotide sequence ID" value="NZ_JZRB01000018.1"/>
</dbReference>
<dbReference type="OrthoDB" id="9812708at2"/>
<keyword evidence="2 3" id="KW-0040">ANK repeat</keyword>
<evidence type="ECO:0000256" key="1">
    <source>
        <dbReference type="ARBA" id="ARBA00022737"/>
    </source>
</evidence>
<comment type="caution">
    <text evidence="4">The sequence shown here is derived from an EMBL/GenBank/DDBJ whole genome shotgun (WGS) entry which is preliminary data.</text>
</comment>
<reference evidence="4 5" key="1">
    <citation type="submission" date="2015-03" db="EMBL/GenBank/DDBJ databases">
        <title>Draft genome sequence of Luteibacter yeojuensis strain SU11.</title>
        <authorList>
            <person name="Sulaiman J."/>
            <person name="Priya K."/>
            <person name="Chan K.-G."/>
        </authorList>
    </citation>
    <scope>NUCLEOTIDE SEQUENCE [LARGE SCALE GENOMIC DNA]</scope>
    <source>
        <strain evidence="4 5">SU11</strain>
    </source>
</reference>
<dbReference type="PATRIC" id="fig|345309.4.peg.1171"/>
<dbReference type="AlphaFoldDB" id="A0A0F3KUI9"/>
<dbReference type="InterPro" id="IPR002110">
    <property type="entry name" value="Ankyrin_rpt"/>
</dbReference>
<dbReference type="Gene3D" id="1.25.40.20">
    <property type="entry name" value="Ankyrin repeat-containing domain"/>
    <property type="match status" value="1"/>
</dbReference>
<protein>
    <submittedName>
        <fullName evidence="4">Ankyrin</fullName>
    </submittedName>
</protein>
<gene>
    <name evidence="4" type="ORF">VI08_09655</name>
</gene>
<organism evidence="4 5">
    <name type="scientific">Luteibacter yeojuensis</name>
    <dbReference type="NCBI Taxonomy" id="345309"/>
    <lineage>
        <taxon>Bacteria</taxon>
        <taxon>Pseudomonadati</taxon>
        <taxon>Pseudomonadota</taxon>
        <taxon>Gammaproteobacteria</taxon>
        <taxon>Lysobacterales</taxon>
        <taxon>Rhodanobacteraceae</taxon>
        <taxon>Luteibacter</taxon>
    </lineage>
</organism>
<feature type="repeat" description="ANK" evidence="3">
    <location>
        <begin position="104"/>
        <end position="136"/>
    </location>
</feature>
<dbReference type="InterPro" id="IPR036770">
    <property type="entry name" value="Ankyrin_rpt-contain_sf"/>
</dbReference>
<dbReference type="PANTHER" id="PTHR24197">
    <property type="entry name" value="ANKYRIN REPEAT DOMAIN-CONTAINING PROTEIN 61"/>
    <property type="match status" value="1"/>
</dbReference>
<evidence type="ECO:0000256" key="2">
    <source>
        <dbReference type="ARBA" id="ARBA00023043"/>
    </source>
</evidence>
<keyword evidence="1" id="KW-0677">Repeat</keyword>
<dbReference type="Pfam" id="PF12796">
    <property type="entry name" value="Ank_2"/>
    <property type="match status" value="1"/>
</dbReference>
<dbReference type="SUPFAM" id="SSF48403">
    <property type="entry name" value="Ankyrin repeat"/>
    <property type="match status" value="1"/>
</dbReference>
<accession>A0A0F3KUI9</accession>
<evidence type="ECO:0000256" key="3">
    <source>
        <dbReference type="PROSITE-ProRule" id="PRU00023"/>
    </source>
</evidence>
<dbReference type="Proteomes" id="UP000033651">
    <property type="component" value="Unassembled WGS sequence"/>
</dbReference>